<feature type="domain" description="6-phosphofructo-2-kinase" evidence="3">
    <location>
        <begin position="7"/>
        <end position="59"/>
    </location>
</feature>
<keyword evidence="5" id="KW-1185">Reference proteome</keyword>
<evidence type="ECO:0000313" key="6">
    <source>
        <dbReference type="WBParaSite" id="BPAG_0000550801-mRNA-1"/>
    </source>
</evidence>
<evidence type="ECO:0000256" key="2">
    <source>
        <dbReference type="ARBA" id="ARBA00022840"/>
    </source>
</evidence>
<proteinExistence type="predicted"/>
<dbReference type="InterPro" id="IPR027417">
    <property type="entry name" value="P-loop_NTPase"/>
</dbReference>
<dbReference type="GO" id="GO:0005524">
    <property type="term" value="F:ATP binding"/>
    <property type="evidence" value="ECO:0007669"/>
    <property type="project" value="UniProtKB-KW"/>
</dbReference>
<evidence type="ECO:0000313" key="5">
    <source>
        <dbReference type="Proteomes" id="UP000278627"/>
    </source>
</evidence>
<dbReference type="InterPro" id="IPR003094">
    <property type="entry name" value="6Pfruct_kin"/>
</dbReference>
<gene>
    <name evidence="4" type="ORF">BPAG_LOCUS5473</name>
</gene>
<dbReference type="Proteomes" id="UP000278627">
    <property type="component" value="Unassembled WGS sequence"/>
</dbReference>
<reference evidence="6" key="1">
    <citation type="submission" date="2017-02" db="UniProtKB">
        <authorList>
            <consortium name="WormBaseParasite"/>
        </authorList>
    </citation>
    <scope>IDENTIFICATION</scope>
</reference>
<dbReference type="EMBL" id="UZAD01003867">
    <property type="protein sequence ID" value="VDN86659.1"/>
    <property type="molecule type" value="Genomic_DNA"/>
</dbReference>
<dbReference type="GO" id="GO:0004331">
    <property type="term" value="F:fructose-2,6-bisphosphate 2-phosphatase activity"/>
    <property type="evidence" value="ECO:0007669"/>
    <property type="project" value="TreeGrafter"/>
</dbReference>
<name>A0A0N4TBC1_BRUPA</name>
<dbReference type="Gene3D" id="3.40.50.300">
    <property type="entry name" value="P-loop containing nucleotide triphosphate hydrolases"/>
    <property type="match status" value="1"/>
</dbReference>
<dbReference type="GO" id="GO:0005829">
    <property type="term" value="C:cytosol"/>
    <property type="evidence" value="ECO:0007669"/>
    <property type="project" value="TreeGrafter"/>
</dbReference>
<keyword evidence="2" id="KW-0067">ATP-binding</keyword>
<dbReference type="GO" id="GO:0006003">
    <property type="term" value="P:fructose 2,6-bisphosphate metabolic process"/>
    <property type="evidence" value="ECO:0007669"/>
    <property type="project" value="InterPro"/>
</dbReference>
<dbReference type="PIRSF" id="PIRSF000709">
    <property type="entry name" value="6PFK_2-Ptase"/>
    <property type="match status" value="1"/>
</dbReference>
<dbReference type="PANTHER" id="PTHR10606:SF44">
    <property type="entry name" value="6-PHOSPHOFRUCTO 2-KINASE_FRUCTOSE 2,6-BISPHOSPHATASE LONG FORM"/>
    <property type="match status" value="1"/>
</dbReference>
<keyword evidence="1" id="KW-0547">Nucleotide-binding</keyword>
<evidence type="ECO:0000256" key="1">
    <source>
        <dbReference type="ARBA" id="ARBA00022741"/>
    </source>
</evidence>
<dbReference type="Pfam" id="PF01591">
    <property type="entry name" value="6PF2K"/>
    <property type="match status" value="1"/>
</dbReference>
<organism evidence="6">
    <name type="scientific">Brugia pahangi</name>
    <name type="common">Filarial nematode worm</name>
    <dbReference type="NCBI Taxonomy" id="6280"/>
    <lineage>
        <taxon>Eukaryota</taxon>
        <taxon>Metazoa</taxon>
        <taxon>Ecdysozoa</taxon>
        <taxon>Nematoda</taxon>
        <taxon>Chromadorea</taxon>
        <taxon>Rhabditida</taxon>
        <taxon>Spirurina</taxon>
        <taxon>Spiruromorpha</taxon>
        <taxon>Filarioidea</taxon>
        <taxon>Onchocercidae</taxon>
        <taxon>Brugia</taxon>
    </lineage>
</organism>
<protein>
    <submittedName>
        <fullName evidence="6">6PF2K domain-containing protein</fullName>
    </submittedName>
</protein>
<evidence type="ECO:0000259" key="3">
    <source>
        <dbReference type="Pfam" id="PF01591"/>
    </source>
</evidence>
<accession>A0A0N4TBC1</accession>
<dbReference type="WBParaSite" id="BPAG_0000550801-mRNA-1">
    <property type="protein sequence ID" value="BPAG_0000550801-mRNA-1"/>
    <property type="gene ID" value="BPAG_0000550801"/>
</dbReference>
<reference evidence="4 5" key="2">
    <citation type="submission" date="2018-11" db="EMBL/GenBank/DDBJ databases">
        <authorList>
            <consortium name="Pathogen Informatics"/>
        </authorList>
    </citation>
    <scope>NUCLEOTIDE SEQUENCE [LARGE SCALE GENOMIC DNA]</scope>
</reference>
<sequence>MNLMNRSFFIQVFDATNTTRERRRWLTNFCHREDRDPPFRLFFVESICDDPDIINANITVSLI</sequence>
<dbReference type="AlphaFoldDB" id="A0A0N4TBC1"/>
<dbReference type="GO" id="GO:0006000">
    <property type="term" value="P:fructose metabolic process"/>
    <property type="evidence" value="ECO:0007669"/>
    <property type="project" value="InterPro"/>
</dbReference>
<evidence type="ECO:0000313" key="4">
    <source>
        <dbReference type="EMBL" id="VDN86659.1"/>
    </source>
</evidence>
<dbReference type="STRING" id="6280.A0A0N4TBC1"/>
<dbReference type="InterPro" id="IPR013079">
    <property type="entry name" value="6Phosfructo_kin"/>
</dbReference>
<dbReference type="PANTHER" id="PTHR10606">
    <property type="entry name" value="6-PHOSPHOFRUCTO-2-KINASE/FRUCTOSE-2,6-BISPHOSPHATASE"/>
    <property type="match status" value="1"/>
</dbReference>
<dbReference type="GO" id="GO:0003873">
    <property type="term" value="F:6-phosphofructo-2-kinase activity"/>
    <property type="evidence" value="ECO:0007669"/>
    <property type="project" value="InterPro"/>
</dbReference>